<feature type="DNA-binding region" description="H-T-H motif" evidence="3">
    <location>
        <begin position="30"/>
        <end position="49"/>
    </location>
</feature>
<dbReference type="SUPFAM" id="SSF48498">
    <property type="entry name" value="Tetracyclin repressor-like, C-terminal domain"/>
    <property type="match status" value="1"/>
</dbReference>
<evidence type="ECO:0000313" key="5">
    <source>
        <dbReference type="EMBL" id="MDZ5471430.1"/>
    </source>
</evidence>
<gene>
    <name evidence="5" type="ORF">SM124_06680</name>
</gene>
<dbReference type="SUPFAM" id="SSF46689">
    <property type="entry name" value="Homeodomain-like"/>
    <property type="match status" value="1"/>
</dbReference>
<dbReference type="Gene3D" id="1.10.10.60">
    <property type="entry name" value="Homeodomain-like"/>
    <property type="match status" value="1"/>
</dbReference>
<organism evidence="5 6">
    <name type="scientific">Robertmurraya mangrovi</name>
    <dbReference type="NCBI Taxonomy" id="3098077"/>
    <lineage>
        <taxon>Bacteria</taxon>
        <taxon>Bacillati</taxon>
        <taxon>Bacillota</taxon>
        <taxon>Bacilli</taxon>
        <taxon>Bacillales</taxon>
        <taxon>Bacillaceae</taxon>
        <taxon>Robertmurraya</taxon>
    </lineage>
</organism>
<keyword evidence="1" id="KW-0678">Repressor</keyword>
<dbReference type="InterPro" id="IPR009057">
    <property type="entry name" value="Homeodomain-like_sf"/>
</dbReference>
<comment type="caution">
    <text evidence="5">The sequence shown here is derived from an EMBL/GenBank/DDBJ whole genome shotgun (WGS) entry which is preliminary data.</text>
</comment>
<dbReference type="Proteomes" id="UP001290455">
    <property type="component" value="Unassembled WGS sequence"/>
</dbReference>
<feature type="domain" description="HTH tetR-type" evidence="4">
    <location>
        <begin position="7"/>
        <end position="67"/>
    </location>
</feature>
<accession>A0ABU5IWC7</accession>
<dbReference type="EMBL" id="JAXOFX010000003">
    <property type="protein sequence ID" value="MDZ5471430.1"/>
    <property type="molecule type" value="Genomic_DNA"/>
</dbReference>
<dbReference type="InterPro" id="IPR050624">
    <property type="entry name" value="HTH-type_Tx_Regulator"/>
</dbReference>
<evidence type="ECO:0000256" key="3">
    <source>
        <dbReference type="PROSITE-ProRule" id="PRU00335"/>
    </source>
</evidence>
<keyword evidence="2 3" id="KW-0238">DNA-binding</keyword>
<dbReference type="PANTHER" id="PTHR43479">
    <property type="entry name" value="ACREF/ENVCD OPERON REPRESSOR-RELATED"/>
    <property type="match status" value="1"/>
</dbReference>
<dbReference type="RefSeq" id="WP_322445725.1">
    <property type="nucleotide sequence ID" value="NZ_JAXOFX010000003.1"/>
</dbReference>
<dbReference type="InterPro" id="IPR001647">
    <property type="entry name" value="HTH_TetR"/>
</dbReference>
<name>A0ABU5IWC7_9BACI</name>
<evidence type="ECO:0000259" key="4">
    <source>
        <dbReference type="PROSITE" id="PS50977"/>
    </source>
</evidence>
<dbReference type="PANTHER" id="PTHR43479:SF11">
    <property type="entry name" value="ACREF_ENVCD OPERON REPRESSOR-RELATED"/>
    <property type="match status" value="1"/>
</dbReference>
<dbReference type="InterPro" id="IPR041490">
    <property type="entry name" value="KstR2_TetR_C"/>
</dbReference>
<reference evidence="5 6" key="1">
    <citation type="submission" date="2023-11" db="EMBL/GenBank/DDBJ databases">
        <title>Bacillus jintuensis, isolated from a mudflat on the Beibu Gulf coast.</title>
        <authorList>
            <person name="Li M."/>
        </authorList>
    </citation>
    <scope>NUCLEOTIDE SEQUENCE [LARGE SCALE GENOMIC DNA]</scope>
    <source>
        <strain evidence="5 6">31A1R</strain>
    </source>
</reference>
<dbReference type="Pfam" id="PF17932">
    <property type="entry name" value="TetR_C_24"/>
    <property type="match status" value="1"/>
</dbReference>
<dbReference type="PRINTS" id="PR00455">
    <property type="entry name" value="HTHTETR"/>
</dbReference>
<keyword evidence="6" id="KW-1185">Reference proteome</keyword>
<protein>
    <submittedName>
        <fullName evidence="5">TetR/AcrR family transcriptional regulator</fullName>
    </submittedName>
</protein>
<proteinExistence type="predicted"/>
<dbReference type="PROSITE" id="PS01081">
    <property type="entry name" value="HTH_TETR_1"/>
    <property type="match status" value="1"/>
</dbReference>
<dbReference type="PROSITE" id="PS50977">
    <property type="entry name" value="HTH_TETR_2"/>
    <property type="match status" value="1"/>
</dbReference>
<evidence type="ECO:0000256" key="1">
    <source>
        <dbReference type="ARBA" id="ARBA00022491"/>
    </source>
</evidence>
<dbReference type="InterPro" id="IPR023772">
    <property type="entry name" value="DNA-bd_HTH_TetR-type_CS"/>
</dbReference>
<dbReference type="InterPro" id="IPR036271">
    <property type="entry name" value="Tet_transcr_reg_TetR-rel_C_sf"/>
</dbReference>
<evidence type="ECO:0000256" key="2">
    <source>
        <dbReference type="ARBA" id="ARBA00023125"/>
    </source>
</evidence>
<dbReference type="Gene3D" id="1.10.357.10">
    <property type="entry name" value="Tetracycline Repressor, domain 2"/>
    <property type="match status" value="1"/>
</dbReference>
<dbReference type="Pfam" id="PF00440">
    <property type="entry name" value="TetR_N"/>
    <property type="match status" value="1"/>
</dbReference>
<evidence type="ECO:0000313" key="6">
    <source>
        <dbReference type="Proteomes" id="UP001290455"/>
    </source>
</evidence>
<sequence>MPRVKSPETENNILKAAIECFSQEGFTKTTISSIAKKAGISHATVFLYFSSKEDLFEKAVIGPQHWFYEKQVGLIQSTTGNSLEQLSQMVHLHVDFYMKQADYLRLVQYVFGQKERFRSIVNQIYSYTDQYIDVLEEVVKKVQEEGMIHNDQVRLTCWSYFSFLNGISLTFNENVSSEQMNQFKVSAERILGIGMRT</sequence>